<evidence type="ECO:0008006" key="4">
    <source>
        <dbReference type="Google" id="ProtNLM"/>
    </source>
</evidence>
<feature type="compositionally biased region" description="Low complexity" evidence="1">
    <location>
        <begin position="167"/>
        <end position="176"/>
    </location>
</feature>
<dbReference type="AlphaFoldDB" id="A0AAW0GJW3"/>
<name>A0AAW0GJW3_9APHY</name>
<dbReference type="Proteomes" id="UP001385951">
    <property type="component" value="Unassembled WGS sequence"/>
</dbReference>
<accession>A0AAW0GJW3</accession>
<protein>
    <recommendedName>
        <fullName evidence="4">BTB domain-containing protein</fullName>
    </recommendedName>
</protein>
<evidence type="ECO:0000256" key="1">
    <source>
        <dbReference type="SAM" id="MobiDB-lite"/>
    </source>
</evidence>
<proteinExistence type="predicted"/>
<sequence length="451" mass="48478">MFTQSSTSSAASAPSSTHSSRSPSPNQFQDARSSSPSPAPSPFYTPSGSPPPQSEQRHRTDPQLPSSILESPPLDSRPYIPHAVGLGIAAPRPIFGPFSPFHKEHVAQVQAGASPIRMPSNPFDSPSLIAANSHSTGSYFDRREHYTNESPLPSPPISADMQTPLAPSDSDSVPNPASNPPASPQSPSLQRSPSPPSSSVLDGVLTPGEPSHTFGTDISNNGRRLSIDLETITNVTQPEALAGPANSLTPSNPLAVNPLDEATSSTSLVTASDDPSQLVMAEIDADGLSTLEKIYLFAKSRLGFHRVYIAKSLAGFLQAGSDTEGVSYTQEEGAPNPDQISTEDAVEYILPLLNGLAMDDDEAVKEALAGELVSIIWWYITRCKLVEDDLVPPIVDEGAEDVHLEQGTDILHHPHHTDQSSPNHDYRASPQDHRIGLRRRRRFLIPILFIW</sequence>
<feature type="compositionally biased region" description="Pro residues" evidence="1">
    <location>
        <begin position="37"/>
        <end position="53"/>
    </location>
</feature>
<feature type="region of interest" description="Disordered" evidence="1">
    <location>
        <begin position="112"/>
        <end position="221"/>
    </location>
</feature>
<feature type="compositionally biased region" description="Low complexity" evidence="1">
    <location>
        <begin position="1"/>
        <end position="25"/>
    </location>
</feature>
<keyword evidence="3" id="KW-1185">Reference proteome</keyword>
<evidence type="ECO:0000313" key="2">
    <source>
        <dbReference type="EMBL" id="KAK7693653.1"/>
    </source>
</evidence>
<evidence type="ECO:0000313" key="3">
    <source>
        <dbReference type="Proteomes" id="UP001385951"/>
    </source>
</evidence>
<gene>
    <name evidence="2" type="ORF">QCA50_003222</name>
</gene>
<reference evidence="2 3" key="1">
    <citation type="submission" date="2022-09" db="EMBL/GenBank/DDBJ databases">
        <authorList>
            <person name="Palmer J.M."/>
        </authorList>
    </citation>
    <scope>NUCLEOTIDE SEQUENCE [LARGE SCALE GENOMIC DNA]</scope>
    <source>
        <strain evidence="2 3">DSM 7382</strain>
    </source>
</reference>
<feature type="region of interest" description="Disordered" evidence="1">
    <location>
        <begin position="1"/>
        <end position="81"/>
    </location>
</feature>
<comment type="caution">
    <text evidence="2">The sequence shown here is derived from an EMBL/GenBank/DDBJ whole genome shotgun (WGS) entry which is preliminary data.</text>
</comment>
<organism evidence="2 3">
    <name type="scientific">Cerrena zonata</name>
    <dbReference type="NCBI Taxonomy" id="2478898"/>
    <lineage>
        <taxon>Eukaryota</taxon>
        <taxon>Fungi</taxon>
        <taxon>Dikarya</taxon>
        <taxon>Basidiomycota</taxon>
        <taxon>Agaricomycotina</taxon>
        <taxon>Agaricomycetes</taxon>
        <taxon>Polyporales</taxon>
        <taxon>Cerrenaceae</taxon>
        <taxon>Cerrena</taxon>
    </lineage>
</organism>
<dbReference type="EMBL" id="JASBNA010000003">
    <property type="protein sequence ID" value="KAK7693653.1"/>
    <property type="molecule type" value="Genomic_DNA"/>
</dbReference>
<feature type="compositionally biased region" description="Low complexity" evidence="1">
    <location>
        <begin position="185"/>
        <end position="201"/>
    </location>
</feature>
<feature type="region of interest" description="Disordered" evidence="1">
    <location>
        <begin position="412"/>
        <end position="431"/>
    </location>
</feature>